<dbReference type="Proteomes" id="UP000282378">
    <property type="component" value="Unassembled WGS sequence"/>
</dbReference>
<accession>A0A3M3AJ00</accession>
<organism evidence="1 2">
    <name type="scientific">Pseudomonas syringae pv. maculicola</name>
    <dbReference type="NCBI Taxonomy" id="59511"/>
    <lineage>
        <taxon>Bacteria</taxon>
        <taxon>Pseudomonadati</taxon>
        <taxon>Pseudomonadota</taxon>
        <taxon>Gammaproteobacteria</taxon>
        <taxon>Pseudomonadales</taxon>
        <taxon>Pseudomonadaceae</taxon>
        <taxon>Pseudomonas</taxon>
    </lineage>
</organism>
<name>A0A3M3AJ00_PSEYM</name>
<evidence type="ECO:0000313" key="2">
    <source>
        <dbReference type="Proteomes" id="UP000282378"/>
    </source>
</evidence>
<dbReference type="AlphaFoldDB" id="A0A3M3AJ00"/>
<sequence length="43" mass="5071">MFNHEQPWISLAYPKLFVAMRKDVEGFQISPLTNNNFTTTRVK</sequence>
<gene>
    <name evidence="1" type="ORF">APX70_00977</name>
</gene>
<reference evidence="1 2" key="1">
    <citation type="submission" date="2018-08" db="EMBL/GenBank/DDBJ databases">
        <title>Recombination of ecologically and evolutionarily significant loci maintains genetic cohesion in the Pseudomonas syringae species complex.</title>
        <authorList>
            <person name="Dillon M."/>
            <person name="Thakur S."/>
            <person name="Almeida R.N.D."/>
            <person name="Weir B.S."/>
            <person name="Guttman D.S."/>
        </authorList>
    </citation>
    <scope>NUCLEOTIDE SEQUENCE [LARGE SCALE GENOMIC DNA]</scope>
    <source>
        <strain evidence="1 2">88_10</strain>
    </source>
</reference>
<comment type="caution">
    <text evidence="1">The sequence shown here is derived from an EMBL/GenBank/DDBJ whole genome shotgun (WGS) entry which is preliminary data.</text>
</comment>
<protein>
    <submittedName>
        <fullName evidence="1">Dipeptide ABC transporter periplasmic dipeptide-binding protein</fullName>
    </submittedName>
</protein>
<dbReference type="EMBL" id="RBNL01000555">
    <property type="protein sequence ID" value="RMM00398.1"/>
    <property type="molecule type" value="Genomic_DNA"/>
</dbReference>
<proteinExistence type="predicted"/>
<evidence type="ECO:0000313" key="1">
    <source>
        <dbReference type="EMBL" id="RMM00398.1"/>
    </source>
</evidence>